<dbReference type="SUPFAM" id="SSF53474">
    <property type="entry name" value="alpha/beta-Hydrolases"/>
    <property type="match status" value="1"/>
</dbReference>
<dbReference type="EMBL" id="JBHTOP010000022">
    <property type="protein sequence ID" value="MFD1671900.1"/>
    <property type="molecule type" value="Genomic_DNA"/>
</dbReference>
<dbReference type="InterPro" id="IPR022742">
    <property type="entry name" value="Hydrolase_4"/>
</dbReference>
<evidence type="ECO:0000313" key="3">
    <source>
        <dbReference type="Proteomes" id="UP001597267"/>
    </source>
</evidence>
<gene>
    <name evidence="2" type="ORF">ACFQ5M_07330</name>
</gene>
<dbReference type="InterPro" id="IPR029058">
    <property type="entry name" value="AB_hydrolase_fold"/>
</dbReference>
<dbReference type="PANTHER" id="PTHR11614">
    <property type="entry name" value="PHOSPHOLIPASE-RELATED"/>
    <property type="match status" value="1"/>
</dbReference>
<dbReference type="RefSeq" id="WP_376923092.1">
    <property type="nucleotide sequence ID" value="NZ_JBHTOP010000022.1"/>
</dbReference>
<dbReference type="Gene3D" id="3.40.50.1820">
    <property type="entry name" value="alpha/beta hydrolase"/>
    <property type="match status" value="1"/>
</dbReference>
<protein>
    <submittedName>
        <fullName evidence="2">Alpha/beta fold hydrolase</fullName>
    </submittedName>
</protein>
<dbReference type="GO" id="GO:0016787">
    <property type="term" value="F:hydrolase activity"/>
    <property type="evidence" value="ECO:0007669"/>
    <property type="project" value="UniProtKB-KW"/>
</dbReference>
<dbReference type="Proteomes" id="UP001597267">
    <property type="component" value="Unassembled WGS sequence"/>
</dbReference>
<sequence>MMITKHRSFLSSNGRHRIQALIWEPQDTPVGILQINYGMAEYAKRYQDVAQFFTAQGFIVACHDHLGHGQTVRSVKEFGYFGPEGKQALVEDSHLWTMALQQAYPKLPLYLLGHSMGSLITEQYLQKYWYDTNGTILMGTVYQPKILPALMPEIRLRAKLQGKRPDYLLNALAFGPYNLKFDHREFFSWLSSDPAAVARYKADPLLGFTFTTNGFETLFELVLAQETNQWTQNLPAAYPILVTSGAQDPVGDFGRQPAKLVAALQNKGLEKVTKKEWPALRHEPLFEVDTAAVEAYLAHWLWQQLEQGSV</sequence>
<dbReference type="InterPro" id="IPR051044">
    <property type="entry name" value="MAG_DAG_Lipase"/>
</dbReference>
<reference evidence="3" key="1">
    <citation type="journal article" date="2019" name="Int. J. Syst. Evol. Microbiol.">
        <title>The Global Catalogue of Microorganisms (GCM) 10K type strain sequencing project: providing services to taxonomists for standard genome sequencing and annotation.</title>
        <authorList>
            <consortium name="The Broad Institute Genomics Platform"/>
            <consortium name="The Broad Institute Genome Sequencing Center for Infectious Disease"/>
            <person name="Wu L."/>
            <person name="Ma J."/>
        </authorList>
    </citation>
    <scope>NUCLEOTIDE SEQUENCE [LARGE SCALE GENOMIC DNA]</scope>
    <source>
        <strain evidence="3">CCM 8896</strain>
    </source>
</reference>
<feature type="domain" description="Serine aminopeptidase S33" evidence="1">
    <location>
        <begin position="29"/>
        <end position="289"/>
    </location>
</feature>
<evidence type="ECO:0000259" key="1">
    <source>
        <dbReference type="Pfam" id="PF12146"/>
    </source>
</evidence>
<comment type="caution">
    <text evidence="2">The sequence shown here is derived from an EMBL/GenBank/DDBJ whole genome shotgun (WGS) entry which is preliminary data.</text>
</comment>
<accession>A0ABW4J8Z5</accession>
<evidence type="ECO:0000313" key="2">
    <source>
        <dbReference type="EMBL" id="MFD1671900.1"/>
    </source>
</evidence>
<keyword evidence="2" id="KW-0378">Hydrolase</keyword>
<dbReference type="Pfam" id="PF12146">
    <property type="entry name" value="Hydrolase_4"/>
    <property type="match status" value="1"/>
</dbReference>
<name>A0ABW4J8Z5_9LACO</name>
<keyword evidence="3" id="KW-1185">Reference proteome</keyword>
<organism evidence="2 3">
    <name type="scientific">Agrilactobacillus yilanensis</name>
    <dbReference type="NCBI Taxonomy" id="2485997"/>
    <lineage>
        <taxon>Bacteria</taxon>
        <taxon>Bacillati</taxon>
        <taxon>Bacillota</taxon>
        <taxon>Bacilli</taxon>
        <taxon>Lactobacillales</taxon>
        <taxon>Lactobacillaceae</taxon>
        <taxon>Agrilactobacillus</taxon>
    </lineage>
</organism>
<proteinExistence type="predicted"/>